<feature type="disulfide bond" evidence="14">
    <location>
        <begin position="88"/>
        <end position="97"/>
    </location>
</feature>
<evidence type="ECO:0000256" key="15">
    <source>
        <dbReference type="RuleBase" id="RU000679"/>
    </source>
</evidence>
<keyword evidence="6 17" id="KW-1133">Transmembrane helix</keyword>
<dbReference type="Pfam" id="PF00008">
    <property type="entry name" value="EGF"/>
    <property type="match status" value="1"/>
</dbReference>
<feature type="disulfide bond" evidence="14">
    <location>
        <begin position="194"/>
        <end position="203"/>
    </location>
</feature>
<feature type="compositionally biased region" description="Low complexity" evidence="16">
    <location>
        <begin position="820"/>
        <end position="853"/>
    </location>
</feature>
<feature type="compositionally biased region" description="Basic and acidic residues" evidence="16">
    <location>
        <begin position="777"/>
        <end position="786"/>
    </location>
</feature>
<dbReference type="eggNOG" id="KOG1217">
    <property type="taxonomic scope" value="Eukaryota"/>
</dbReference>
<dbReference type="WBParaSite" id="BXY_0269800.1">
    <property type="protein sequence ID" value="BXY_0269800.1"/>
    <property type="gene ID" value="BXY_0269800"/>
</dbReference>
<dbReference type="Proteomes" id="UP000095284">
    <property type="component" value="Unplaced"/>
</dbReference>
<feature type="region of interest" description="Disordered" evidence="16">
    <location>
        <begin position="765"/>
        <end position="865"/>
    </location>
</feature>
<dbReference type="CDD" id="cd00054">
    <property type="entry name" value="EGF_CA"/>
    <property type="match status" value="1"/>
</dbReference>
<reference evidence="20" key="2">
    <citation type="submission" date="2020-09" db="EMBL/GenBank/DDBJ databases">
        <authorList>
            <person name="Kikuchi T."/>
        </authorList>
    </citation>
    <scope>NUCLEOTIDE SEQUENCE</scope>
    <source>
        <strain evidence="20">Ka4C1</strain>
    </source>
</reference>
<evidence type="ECO:0000256" key="7">
    <source>
        <dbReference type="ARBA" id="ARBA00023053"/>
    </source>
</evidence>
<evidence type="ECO:0000256" key="17">
    <source>
        <dbReference type="SAM" id="Phobius"/>
    </source>
</evidence>
<evidence type="ECO:0000256" key="8">
    <source>
        <dbReference type="ARBA" id="ARBA00023065"/>
    </source>
</evidence>
<evidence type="ECO:0000256" key="2">
    <source>
        <dbReference type="ARBA" id="ARBA00007193"/>
    </source>
</evidence>
<dbReference type="Proteomes" id="UP000582659">
    <property type="component" value="Unassembled WGS sequence"/>
</dbReference>
<feature type="domain" description="EGF-like" evidence="19">
    <location>
        <begin position="168"/>
        <end position="204"/>
    </location>
</feature>
<keyword evidence="8 15" id="KW-0406">Ion transport</keyword>
<comment type="caution">
    <text evidence="14">Lacks conserved residue(s) required for the propagation of feature annotation.</text>
</comment>
<feature type="domain" description="EGF-like" evidence="19">
    <location>
        <begin position="281"/>
        <end position="317"/>
    </location>
</feature>
<protein>
    <submittedName>
        <fullName evidence="20">(pine wood nematode) hypothetical protein</fullName>
    </submittedName>
</protein>
<dbReference type="SMART" id="SM00179">
    <property type="entry name" value="EGF_CA"/>
    <property type="match status" value="4"/>
</dbReference>
<dbReference type="AlphaFoldDB" id="A0A1I7RPQ7"/>
<dbReference type="OrthoDB" id="5800348at2759"/>
<organism evidence="21 23">
    <name type="scientific">Bursaphelenchus xylophilus</name>
    <name type="common">Pinewood nematode worm</name>
    <name type="synonym">Aphelenchoides xylophilus</name>
    <dbReference type="NCBI Taxonomy" id="6326"/>
    <lineage>
        <taxon>Eukaryota</taxon>
        <taxon>Metazoa</taxon>
        <taxon>Ecdysozoa</taxon>
        <taxon>Nematoda</taxon>
        <taxon>Chromadorea</taxon>
        <taxon>Rhabditida</taxon>
        <taxon>Tylenchina</taxon>
        <taxon>Tylenchomorpha</taxon>
        <taxon>Aphelenchoidea</taxon>
        <taxon>Aphelenchoididae</taxon>
        <taxon>Bursaphelenchus</taxon>
    </lineage>
</organism>
<keyword evidence="4 15" id="KW-0894">Sodium channel</keyword>
<comment type="similarity">
    <text evidence="2 15">Belongs to the amiloride-sensitive sodium channel (TC 1.A.6) family.</text>
</comment>
<dbReference type="EMBL" id="CAJFCV020000002">
    <property type="protein sequence ID" value="CAG9096454.1"/>
    <property type="molecule type" value="Genomic_DNA"/>
</dbReference>
<evidence type="ECO:0000256" key="4">
    <source>
        <dbReference type="ARBA" id="ARBA00022461"/>
    </source>
</evidence>
<dbReference type="PROSITE" id="PS50026">
    <property type="entry name" value="EGF_3"/>
    <property type="match status" value="5"/>
</dbReference>
<feature type="signal peptide" evidence="18">
    <location>
        <begin position="1"/>
        <end position="19"/>
    </location>
</feature>
<dbReference type="GO" id="GO:0015280">
    <property type="term" value="F:ligand-gated sodium channel activity"/>
    <property type="evidence" value="ECO:0007669"/>
    <property type="project" value="TreeGrafter"/>
</dbReference>
<evidence type="ECO:0000313" key="20">
    <source>
        <dbReference type="EMBL" id="CAD5215095.1"/>
    </source>
</evidence>
<keyword evidence="3 15" id="KW-0813">Transport</keyword>
<feature type="chain" id="PRO_5036021890" evidence="18">
    <location>
        <begin position="20"/>
        <end position="865"/>
    </location>
</feature>
<evidence type="ECO:0000256" key="11">
    <source>
        <dbReference type="ARBA" id="ARBA00023180"/>
    </source>
</evidence>
<evidence type="ECO:0000256" key="3">
    <source>
        <dbReference type="ARBA" id="ARBA00022448"/>
    </source>
</evidence>
<feature type="domain" description="EGF-like" evidence="19">
    <location>
        <begin position="205"/>
        <end position="242"/>
    </location>
</feature>
<evidence type="ECO:0000256" key="16">
    <source>
        <dbReference type="SAM" id="MobiDB-lite"/>
    </source>
</evidence>
<feature type="domain" description="EGF-like" evidence="19">
    <location>
        <begin position="243"/>
        <end position="279"/>
    </location>
</feature>
<name>A0A1I7RPQ7_BURXY</name>
<proteinExistence type="inferred from homology"/>
<dbReference type="GO" id="GO:0005509">
    <property type="term" value="F:calcium ion binding"/>
    <property type="evidence" value="ECO:0007669"/>
    <property type="project" value="InterPro"/>
</dbReference>
<dbReference type="Pfam" id="PF00858">
    <property type="entry name" value="ASC"/>
    <property type="match status" value="1"/>
</dbReference>
<keyword evidence="13 15" id="KW-0407">Ion channel</keyword>
<evidence type="ECO:0000256" key="14">
    <source>
        <dbReference type="PROSITE-ProRule" id="PRU00076"/>
    </source>
</evidence>
<dbReference type="Gene3D" id="2.10.25.10">
    <property type="entry name" value="Laminin"/>
    <property type="match status" value="5"/>
</dbReference>
<evidence type="ECO:0000256" key="18">
    <source>
        <dbReference type="SAM" id="SignalP"/>
    </source>
</evidence>
<keyword evidence="22" id="KW-1185">Reference proteome</keyword>
<evidence type="ECO:0000256" key="9">
    <source>
        <dbReference type="ARBA" id="ARBA00023136"/>
    </source>
</evidence>
<dbReference type="PROSITE" id="PS00022">
    <property type="entry name" value="EGF_1"/>
    <property type="match status" value="5"/>
</dbReference>
<comment type="subcellular location">
    <subcellularLocation>
        <location evidence="1">Membrane</location>
        <topology evidence="1">Multi-pass membrane protein</topology>
    </subcellularLocation>
</comment>
<evidence type="ECO:0000256" key="6">
    <source>
        <dbReference type="ARBA" id="ARBA00022989"/>
    </source>
</evidence>
<dbReference type="EMBL" id="CAJFDI010000002">
    <property type="protein sequence ID" value="CAD5215095.1"/>
    <property type="molecule type" value="Genomic_DNA"/>
</dbReference>
<gene>
    <name evidence="20" type="ORF">BXYJ_LOCUS3858</name>
</gene>
<keyword evidence="18" id="KW-0732">Signal</keyword>
<feature type="region of interest" description="Disordered" evidence="16">
    <location>
        <begin position="120"/>
        <end position="153"/>
    </location>
</feature>
<accession>A0A1I7RPQ7</accession>
<keyword evidence="9 17" id="KW-0472">Membrane</keyword>
<evidence type="ECO:0000313" key="23">
    <source>
        <dbReference type="WBParaSite" id="BXY_0269800.1"/>
    </source>
</evidence>
<dbReference type="Proteomes" id="UP000659654">
    <property type="component" value="Unassembled WGS sequence"/>
</dbReference>
<evidence type="ECO:0000313" key="22">
    <source>
        <dbReference type="Proteomes" id="UP000659654"/>
    </source>
</evidence>
<dbReference type="PANTHER" id="PTHR11690">
    <property type="entry name" value="AMILORIDE-SENSITIVE SODIUM CHANNEL-RELATED"/>
    <property type="match status" value="1"/>
</dbReference>
<feature type="transmembrane region" description="Helical" evidence="17">
    <location>
        <begin position="689"/>
        <end position="716"/>
    </location>
</feature>
<feature type="disulfide bond" evidence="14">
    <location>
        <begin position="307"/>
        <end position="316"/>
    </location>
</feature>
<keyword evidence="11" id="KW-0325">Glycoprotein</keyword>
<evidence type="ECO:0000256" key="12">
    <source>
        <dbReference type="ARBA" id="ARBA00023201"/>
    </source>
</evidence>
<keyword evidence="14" id="KW-0245">EGF-like domain</keyword>
<dbReference type="PROSITE" id="PS01186">
    <property type="entry name" value="EGF_2"/>
    <property type="match status" value="3"/>
</dbReference>
<dbReference type="eggNOG" id="KOG4294">
    <property type="taxonomic scope" value="Eukaryota"/>
</dbReference>
<dbReference type="SMART" id="SM00181">
    <property type="entry name" value="EGF"/>
    <property type="match status" value="6"/>
</dbReference>
<reference evidence="23" key="1">
    <citation type="submission" date="2016-11" db="UniProtKB">
        <authorList>
            <consortium name="WormBaseParasite"/>
        </authorList>
    </citation>
    <scope>IDENTIFICATION</scope>
</reference>
<dbReference type="InterPro" id="IPR001873">
    <property type="entry name" value="ENaC"/>
</dbReference>
<evidence type="ECO:0000259" key="19">
    <source>
        <dbReference type="PROSITE" id="PS50026"/>
    </source>
</evidence>
<dbReference type="InterPro" id="IPR001881">
    <property type="entry name" value="EGF-like_Ca-bd_dom"/>
</dbReference>
<feature type="disulfide bond" evidence="14">
    <location>
        <begin position="269"/>
        <end position="278"/>
    </location>
</feature>
<keyword evidence="5 15" id="KW-0812">Transmembrane</keyword>
<keyword evidence="7" id="KW-0915">Sodium</keyword>
<feature type="disulfide bond" evidence="14">
    <location>
        <begin position="232"/>
        <end position="241"/>
    </location>
</feature>
<dbReference type="PANTHER" id="PTHR11690:SF177">
    <property type="entry name" value="EGF-LIKE DOMAIN-CONTAINING PROTEIN"/>
    <property type="match status" value="1"/>
</dbReference>
<evidence type="ECO:0000256" key="5">
    <source>
        <dbReference type="ARBA" id="ARBA00022692"/>
    </source>
</evidence>
<evidence type="ECO:0000256" key="13">
    <source>
        <dbReference type="ARBA" id="ARBA00023303"/>
    </source>
</evidence>
<dbReference type="GO" id="GO:0005886">
    <property type="term" value="C:plasma membrane"/>
    <property type="evidence" value="ECO:0007669"/>
    <property type="project" value="TreeGrafter"/>
</dbReference>
<dbReference type="PRINTS" id="PR01078">
    <property type="entry name" value="AMINACHANNEL"/>
</dbReference>
<dbReference type="InterPro" id="IPR000742">
    <property type="entry name" value="EGF"/>
</dbReference>
<keyword evidence="12 15" id="KW-0739">Sodium transport</keyword>
<dbReference type="SUPFAM" id="SSF57196">
    <property type="entry name" value="EGF/Laminin"/>
    <property type="match status" value="4"/>
</dbReference>
<feature type="disulfide bond" evidence="14">
    <location>
        <begin position="247"/>
        <end position="257"/>
    </location>
</feature>
<keyword evidence="10 14" id="KW-1015">Disulfide bond</keyword>
<evidence type="ECO:0000256" key="1">
    <source>
        <dbReference type="ARBA" id="ARBA00004141"/>
    </source>
</evidence>
<dbReference type="Gene3D" id="1.10.287.770">
    <property type="entry name" value="YojJ-like"/>
    <property type="match status" value="1"/>
</dbReference>
<evidence type="ECO:0000256" key="10">
    <source>
        <dbReference type="ARBA" id="ARBA00023157"/>
    </source>
</evidence>
<evidence type="ECO:0000313" key="21">
    <source>
        <dbReference type="Proteomes" id="UP000095284"/>
    </source>
</evidence>
<feature type="domain" description="EGF-like" evidence="19">
    <location>
        <begin position="61"/>
        <end position="98"/>
    </location>
</feature>
<sequence>MIVSCVISLAIFYLANVYADCDSCGSYGRCIEYNEVNSTTVNVTCHLCACPTGINSTCCDDPTPCDPNPCGNNSSCVPNGALNYWCVCNSGFTGENCTEEVMYCDTLTTICGPTTSTASSFTSSTSSFTSSSSQLSTTGSNSSSTTTSDEWSSTSDICNAYTESTICSDCIHGNLECKNNGTCGWNGNGSLCDCPWGYSGDSCETKEGCADTPCLNGGTCFNINITDYECGCLSLYNNTDCDYYDPCNASPCKHGECINTADGEFYCNCTTGYNGTYCDGVIDYCEDNPCEYNGTCTSYVGYYDCDCPDGAYGTNCENLTDNCAVSNSTSNSTTICNSRDSEASCTNSLRNYTCTCSAEWAGRNCSIPINIWNLLQYFDDKSNSVAAFLESISGDPQAIQKSAAYVVATLNMGNLSEAGWKLEETIIWAAFEQREFNASENFYTLTDATIGNCFTFNHKKSAFTFKLRNSGETNGLSMLTKVNEQEYIPWLDIAMMSVYVHPFNTLVFAESLSFDAIPGAISVLRVSKSTYTRLGGHFGACTKKPSDVKAYFYQGNYSTDACLWSCYQVQVNESCGCMDPRYQMPKKGALSCGLTDANCVFNVTDALGDPSTWDTCDCPTECEGIQYDVQWDGAGFVDSPVECSSLENDTTAYQNCITELNDYARIVVYFPDITQTTYAESAKWTINSLMAYFGGLVGAVMGFSFVSVIEIAFLFYRCVLVMCTNESATLEEVDVGGMDEDEQSNGAPAGKVRSLDLVEKDNIEIATDATQTSGAEVKPEKGEKGEIPPQPVSSEPVVAPVDPGKETPGSAKPTETSKGATAAAATSATPPAAAEATPTPAPAPAASAASPAADKPPSGSENKPV</sequence>